<evidence type="ECO:0000256" key="9">
    <source>
        <dbReference type="ARBA" id="ARBA00023012"/>
    </source>
</evidence>
<evidence type="ECO:0000256" key="4">
    <source>
        <dbReference type="ARBA" id="ARBA00022553"/>
    </source>
</evidence>
<dbReference type="RefSeq" id="WP_011139282.1">
    <property type="nucleotide sequence ID" value="NC_005090.1"/>
</dbReference>
<keyword evidence="6" id="KW-0547">Nucleotide-binding</keyword>
<feature type="transmembrane region" description="Helical" evidence="11">
    <location>
        <begin position="178"/>
        <end position="196"/>
    </location>
</feature>
<evidence type="ECO:0000256" key="1">
    <source>
        <dbReference type="ARBA" id="ARBA00000085"/>
    </source>
</evidence>
<dbReference type="PANTHER" id="PTHR43065:SF10">
    <property type="entry name" value="PEROXIDE STRESS-ACTIVATED HISTIDINE KINASE MAK3"/>
    <property type="match status" value="1"/>
</dbReference>
<dbReference type="InterPro" id="IPR036097">
    <property type="entry name" value="HisK_dim/P_sf"/>
</dbReference>
<evidence type="ECO:0000259" key="12">
    <source>
        <dbReference type="PROSITE" id="PS50109"/>
    </source>
</evidence>
<dbReference type="InterPro" id="IPR004358">
    <property type="entry name" value="Sig_transdc_His_kin-like_C"/>
</dbReference>
<dbReference type="AlphaFoldDB" id="Q7M8S9"/>
<keyword evidence="8" id="KW-0067">ATP-binding</keyword>
<feature type="domain" description="Histidine kinase" evidence="12">
    <location>
        <begin position="336"/>
        <end position="548"/>
    </location>
</feature>
<evidence type="ECO:0000256" key="8">
    <source>
        <dbReference type="ARBA" id="ARBA00022840"/>
    </source>
</evidence>
<evidence type="ECO:0000313" key="14">
    <source>
        <dbReference type="EMBL" id="CAE10497.1"/>
    </source>
</evidence>
<feature type="domain" description="HAMP" evidence="13">
    <location>
        <begin position="261"/>
        <end position="308"/>
    </location>
</feature>
<evidence type="ECO:0000256" key="7">
    <source>
        <dbReference type="ARBA" id="ARBA00022777"/>
    </source>
</evidence>
<evidence type="ECO:0000256" key="6">
    <source>
        <dbReference type="ARBA" id="ARBA00022741"/>
    </source>
</evidence>
<dbReference type="Pfam" id="PF02518">
    <property type="entry name" value="HATPase_c"/>
    <property type="match status" value="1"/>
</dbReference>
<dbReference type="PROSITE" id="PS50885">
    <property type="entry name" value="HAMP"/>
    <property type="match status" value="1"/>
</dbReference>
<feature type="coiled-coil region" evidence="10">
    <location>
        <begin position="289"/>
        <end position="320"/>
    </location>
</feature>
<dbReference type="Gene3D" id="1.10.287.130">
    <property type="match status" value="1"/>
</dbReference>
<name>Q7M8S9_WOLSU</name>
<organism evidence="15">
    <name type="scientific">Wolinella succinogenes (strain ATCC 29543 / DSM 1740 / CCUG 13145 / JCM 31913 / LMG 7466 / NCTC 11488 / FDC 602W)</name>
    <name type="common">Vibrio succinogenes</name>
    <dbReference type="NCBI Taxonomy" id="273121"/>
    <lineage>
        <taxon>Bacteria</taxon>
        <taxon>Pseudomonadati</taxon>
        <taxon>Campylobacterota</taxon>
        <taxon>Epsilonproteobacteria</taxon>
        <taxon>Campylobacterales</taxon>
        <taxon>Helicobacteraceae</taxon>
        <taxon>Wolinella</taxon>
    </lineage>
</organism>
<gene>
    <name evidence="14" type="ordered locus">WS1436</name>
</gene>
<dbReference type="Gene3D" id="6.10.340.10">
    <property type="match status" value="1"/>
</dbReference>
<dbReference type="SUPFAM" id="SSF47384">
    <property type="entry name" value="Homodimeric domain of signal transducing histidine kinase"/>
    <property type="match status" value="1"/>
</dbReference>
<evidence type="ECO:0000256" key="11">
    <source>
        <dbReference type="SAM" id="Phobius"/>
    </source>
</evidence>
<accession>Q7M8S9</accession>
<sequence>MKKIKIEYKLFLLFGVAFIGMIFLAHKALSVSEENITSTRTLFENSTTIQSLQEHYIEPLNLLREMSLSLVMSPNESFRRSIEQELISSIAKLDERFLSLDPESQTAWQEYLRLLNQTRLYVSQGFEEGAFVNANTTERTRYYELLERLKALQSKEITQAKGNFAHIQERAKILKYEVILAVVILSILVFLLGYFLSRHIVSSILTLQEGLQDFFDYLERKIPRPKPISLQSRDELEEMSKLLNHNILKAARDIEQDILFVENAISVVTQLKSGHLSSRLETMAQAHELKLLKNVINDMIDNLESKIKEEIEKRSEQEKLLIQQSKLASMGEMIGNIAHQWRQPLSELGAILMNLQVKHHFKDLTEETFKAQVERTNEITAFMSHTISDFQNFFTPSKIKEPFSVRLACEKAIAIIEASLRYHNIILEFRERGDRIAYGYPNEYSQVVLNILSNAKDALISREISHPRIHIELINGKNYSVVKIEDNAGGIRAHPMEKIFEPYFTTKHSRQGTGIGLYMSKMIIEKNMDGIITVENTAEGARFKIKIR</sequence>
<dbReference type="SUPFAM" id="SSF55874">
    <property type="entry name" value="ATPase domain of HSP90 chaperone/DNA topoisomerase II/histidine kinase"/>
    <property type="match status" value="1"/>
</dbReference>
<reference evidence="14 15" key="1">
    <citation type="journal article" date="2003" name="Proc. Natl. Acad. Sci. U.S.A.">
        <title>Complete genome sequence and analysis of Wolinella succinogenes.</title>
        <authorList>
            <person name="Baar C."/>
            <person name="Eppinger M."/>
            <person name="Raddatz G."/>
            <person name="Simon JM."/>
            <person name="Lanz C."/>
            <person name="Klimmek O."/>
            <person name="Nandakumar R."/>
            <person name="Gross R."/>
            <person name="Rosinus A."/>
            <person name="Keller H."/>
            <person name="Jagtap P."/>
            <person name="Linke B."/>
            <person name="Meyer F."/>
            <person name="Lederer H."/>
            <person name="Schuster S.C."/>
        </authorList>
    </citation>
    <scope>NUCLEOTIDE SEQUENCE [LARGE SCALE GENOMIC DNA]</scope>
    <source>
        <strain evidence="15">ATCC 29543 / DSM 1740 / CCUG 13145 / JCM 31913 / LMG 7466 / NCTC 11488 / FDC 602W</strain>
    </source>
</reference>
<dbReference type="GO" id="GO:0000155">
    <property type="term" value="F:phosphorelay sensor kinase activity"/>
    <property type="evidence" value="ECO:0007669"/>
    <property type="project" value="InterPro"/>
</dbReference>
<dbReference type="GO" id="GO:0005524">
    <property type="term" value="F:ATP binding"/>
    <property type="evidence" value="ECO:0007669"/>
    <property type="project" value="UniProtKB-KW"/>
</dbReference>
<dbReference type="EMBL" id="BX571660">
    <property type="protein sequence ID" value="CAE10497.1"/>
    <property type="molecule type" value="Genomic_DNA"/>
</dbReference>
<evidence type="ECO:0000256" key="10">
    <source>
        <dbReference type="SAM" id="Coils"/>
    </source>
</evidence>
<keyword evidence="4" id="KW-0597">Phosphoprotein</keyword>
<keyword evidence="7" id="KW-0418">Kinase</keyword>
<dbReference type="PROSITE" id="PS50109">
    <property type="entry name" value="HIS_KIN"/>
    <property type="match status" value="1"/>
</dbReference>
<dbReference type="Gene3D" id="3.30.565.10">
    <property type="entry name" value="Histidine kinase-like ATPase, C-terminal domain"/>
    <property type="match status" value="1"/>
</dbReference>
<keyword evidence="11" id="KW-0472">Membrane</keyword>
<protein>
    <recommendedName>
        <fullName evidence="3">histidine kinase</fullName>
        <ecNumber evidence="3">2.7.13.3</ecNumber>
    </recommendedName>
</protein>
<evidence type="ECO:0000256" key="5">
    <source>
        <dbReference type="ARBA" id="ARBA00022679"/>
    </source>
</evidence>
<evidence type="ECO:0000259" key="13">
    <source>
        <dbReference type="PROSITE" id="PS50885"/>
    </source>
</evidence>
<dbReference type="InterPro" id="IPR003660">
    <property type="entry name" value="HAMP_dom"/>
</dbReference>
<dbReference type="PRINTS" id="PR00344">
    <property type="entry name" value="BCTRLSENSOR"/>
</dbReference>
<dbReference type="PANTHER" id="PTHR43065">
    <property type="entry name" value="SENSOR HISTIDINE KINASE"/>
    <property type="match status" value="1"/>
</dbReference>
<dbReference type="Proteomes" id="UP000000422">
    <property type="component" value="Chromosome"/>
</dbReference>
<evidence type="ECO:0000256" key="2">
    <source>
        <dbReference type="ARBA" id="ARBA00004370"/>
    </source>
</evidence>
<dbReference type="eggNOG" id="COG4191">
    <property type="taxonomic scope" value="Bacteria"/>
</dbReference>
<dbReference type="InterPro" id="IPR005467">
    <property type="entry name" value="His_kinase_dom"/>
</dbReference>
<keyword evidence="5" id="KW-0808">Transferase</keyword>
<dbReference type="KEGG" id="wsu:WS1436"/>
<dbReference type="InterPro" id="IPR003594">
    <property type="entry name" value="HATPase_dom"/>
</dbReference>
<comment type="catalytic activity">
    <reaction evidence="1">
        <text>ATP + protein L-histidine = ADP + protein N-phospho-L-histidine.</text>
        <dbReference type="EC" id="2.7.13.3"/>
    </reaction>
</comment>
<dbReference type="SMART" id="SM00387">
    <property type="entry name" value="HATPase_c"/>
    <property type="match status" value="1"/>
</dbReference>
<keyword evidence="9" id="KW-0902">Two-component regulatory system</keyword>
<dbReference type="STRING" id="273121.WS1436"/>
<comment type="subcellular location">
    <subcellularLocation>
        <location evidence="2">Membrane</location>
    </subcellularLocation>
</comment>
<proteinExistence type="predicted"/>
<keyword evidence="11" id="KW-0812">Transmembrane</keyword>
<keyword evidence="10" id="KW-0175">Coiled coil</keyword>
<evidence type="ECO:0000256" key="3">
    <source>
        <dbReference type="ARBA" id="ARBA00012438"/>
    </source>
</evidence>
<evidence type="ECO:0000313" key="15">
    <source>
        <dbReference type="Proteomes" id="UP000000422"/>
    </source>
</evidence>
<dbReference type="HOGENOM" id="CLU_000445_133_4_7"/>
<dbReference type="EC" id="2.7.13.3" evidence="3"/>
<keyword evidence="11" id="KW-1133">Transmembrane helix</keyword>
<keyword evidence="15" id="KW-1185">Reference proteome</keyword>
<dbReference type="GO" id="GO:0016020">
    <property type="term" value="C:membrane"/>
    <property type="evidence" value="ECO:0007669"/>
    <property type="project" value="UniProtKB-SubCell"/>
</dbReference>
<dbReference type="InterPro" id="IPR036890">
    <property type="entry name" value="HATPase_C_sf"/>
</dbReference>